<dbReference type="InterPro" id="IPR051310">
    <property type="entry name" value="MCP_chemotaxis"/>
</dbReference>
<reference evidence="10" key="1">
    <citation type="submission" date="2017-09" db="EMBL/GenBank/DDBJ databases">
        <authorList>
            <person name="Varghese N."/>
            <person name="Submissions S."/>
        </authorList>
    </citation>
    <scope>NUCLEOTIDE SEQUENCE [LARGE SCALE GENOMIC DNA]</scope>
    <source>
        <strain evidence="10">MSL47</strain>
    </source>
</reference>
<evidence type="ECO:0000256" key="1">
    <source>
        <dbReference type="ARBA" id="ARBA00022500"/>
    </source>
</evidence>
<dbReference type="Pfam" id="PF00672">
    <property type="entry name" value="HAMP"/>
    <property type="match status" value="3"/>
</dbReference>
<keyword evidence="5" id="KW-0472">Membrane</keyword>
<dbReference type="FunFam" id="1.10.287.950:FF:000001">
    <property type="entry name" value="Methyl-accepting chemotaxis sensory transducer"/>
    <property type="match status" value="1"/>
</dbReference>
<evidence type="ECO:0000256" key="4">
    <source>
        <dbReference type="SAM" id="Coils"/>
    </source>
</evidence>
<dbReference type="SMART" id="SM01358">
    <property type="entry name" value="HBM"/>
    <property type="match status" value="1"/>
</dbReference>
<evidence type="ECO:0000256" key="5">
    <source>
        <dbReference type="SAM" id="Phobius"/>
    </source>
</evidence>
<dbReference type="PROSITE" id="PS50885">
    <property type="entry name" value="HAMP"/>
    <property type="match status" value="2"/>
</dbReference>
<feature type="domain" description="HBM" evidence="8">
    <location>
        <begin position="41"/>
        <end position="296"/>
    </location>
</feature>
<organism evidence="9 10">
    <name type="scientific">Orenia metallireducens</name>
    <dbReference type="NCBI Taxonomy" id="1413210"/>
    <lineage>
        <taxon>Bacteria</taxon>
        <taxon>Bacillati</taxon>
        <taxon>Bacillota</taxon>
        <taxon>Clostridia</taxon>
        <taxon>Halanaerobiales</taxon>
        <taxon>Halobacteroidaceae</taxon>
        <taxon>Orenia</taxon>
    </lineage>
</organism>
<comment type="similarity">
    <text evidence="2">Belongs to the methyl-accepting chemotaxis (MCP) protein family.</text>
</comment>
<name>A0A285HG16_9FIRM</name>
<keyword evidence="4" id="KW-0175">Coiled coil</keyword>
<dbReference type="PROSITE" id="PS51753">
    <property type="entry name" value="HBM"/>
    <property type="match status" value="1"/>
</dbReference>
<feature type="transmembrane region" description="Helical" evidence="5">
    <location>
        <begin position="302"/>
        <end position="321"/>
    </location>
</feature>
<accession>A0A285HG16</accession>
<dbReference type="SMART" id="SM00283">
    <property type="entry name" value="MA"/>
    <property type="match status" value="1"/>
</dbReference>
<feature type="coiled-coil region" evidence="4">
    <location>
        <begin position="643"/>
        <end position="690"/>
    </location>
</feature>
<dbReference type="Pfam" id="PF00015">
    <property type="entry name" value="MCPsignal"/>
    <property type="match status" value="1"/>
</dbReference>
<dbReference type="InterPro" id="IPR004089">
    <property type="entry name" value="MCPsignal_dom"/>
</dbReference>
<dbReference type="Gene3D" id="6.10.340.10">
    <property type="match status" value="1"/>
</dbReference>
<evidence type="ECO:0000259" key="6">
    <source>
        <dbReference type="PROSITE" id="PS50111"/>
    </source>
</evidence>
<feature type="coiled-coil region" evidence="4">
    <location>
        <begin position="405"/>
        <end position="470"/>
    </location>
</feature>
<evidence type="ECO:0000256" key="2">
    <source>
        <dbReference type="ARBA" id="ARBA00029447"/>
    </source>
</evidence>
<dbReference type="GO" id="GO:0007165">
    <property type="term" value="P:signal transduction"/>
    <property type="evidence" value="ECO:0007669"/>
    <property type="project" value="UniProtKB-KW"/>
</dbReference>
<feature type="domain" description="HAMP" evidence="7">
    <location>
        <begin position="323"/>
        <end position="375"/>
    </location>
</feature>
<keyword evidence="1" id="KW-0145">Chemotaxis</keyword>
<keyword evidence="5" id="KW-1133">Transmembrane helix</keyword>
<dbReference type="Proteomes" id="UP000219573">
    <property type="component" value="Unassembled WGS sequence"/>
</dbReference>
<dbReference type="SUPFAM" id="SSF158472">
    <property type="entry name" value="HAMP domain-like"/>
    <property type="match status" value="1"/>
</dbReference>
<dbReference type="RefSeq" id="WP_097018449.1">
    <property type="nucleotide sequence ID" value="NZ_OBDZ01000018.1"/>
</dbReference>
<dbReference type="Pfam" id="PF16591">
    <property type="entry name" value="HBM"/>
    <property type="match status" value="1"/>
</dbReference>
<dbReference type="GO" id="GO:0005886">
    <property type="term" value="C:plasma membrane"/>
    <property type="evidence" value="ECO:0007669"/>
    <property type="project" value="TreeGrafter"/>
</dbReference>
<keyword evidence="10" id="KW-1185">Reference proteome</keyword>
<dbReference type="AlphaFoldDB" id="A0A285HG16"/>
<keyword evidence="3" id="KW-0807">Transducer</keyword>
<dbReference type="CDD" id="cd06225">
    <property type="entry name" value="HAMP"/>
    <property type="match status" value="3"/>
</dbReference>
<dbReference type="SMART" id="SM00304">
    <property type="entry name" value="HAMP"/>
    <property type="match status" value="2"/>
</dbReference>
<dbReference type="InterPro" id="IPR003660">
    <property type="entry name" value="HAMP_dom"/>
</dbReference>
<dbReference type="GO" id="GO:0006935">
    <property type="term" value="P:chemotaxis"/>
    <property type="evidence" value="ECO:0007669"/>
    <property type="project" value="UniProtKB-KW"/>
</dbReference>
<dbReference type="PANTHER" id="PTHR43531">
    <property type="entry name" value="PROTEIN ICFG"/>
    <property type="match status" value="1"/>
</dbReference>
<dbReference type="InterPro" id="IPR032255">
    <property type="entry name" value="HBM"/>
</dbReference>
<evidence type="ECO:0000259" key="8">
    <source>
        <dbReference type="PROSITE" id="PS51753"/>
    </source>
</evidence>
<sequence>MKNKLKNLKIGTKLFLSFGIIILLTLLVSYLSLAGMKLVEDEVSLADDANRMIKSMLDIRKEEKNFILSENEEYISEVESRVEDILVDAKEIKAKFTKESDIVIIDKIITNISDYKNSFSKYILQHSQREELSKVMVENARVAIKLATEVRENQAADVKLALANNSADEVVENNIEVADDSNRIIKDVLTIRTDERNFIISEEQEDATLVELELEKIIEQVQETKGKLDLDEVEERKKLDQLILDISEYRTAFIDYTKAIYQQNSLEEELMAEALAVEQSLQSLAEVQKGDMRNTISKSNKTILIIGLLAIIIGIVISLLITRSIIKPIDKVKGVLARLAEGDFTNTVEVETNDEIGEMGRDLNRTVNVLNDIINEFERILAKVADGDFSEKVNIKTDNQLGSMAKSLNLAISSLQETIQDIEEVLSRVAEGDFTSKVTVEAKNELGKMANSLNETIDSLNRALAQVQDSSITVDTASDEIANGNQDLSQRTQEQASSLEEVSATIEQINASIQEVAASSEEASSFAKNNREVVNKGSEIVGETMKSMSKVTARSKEISDIINVVNDIAFQTNLLALNAAVEAARAGEHGKGFAVVAAEVRNLSARTAESAKEIENLISTIIEEIEEGNELVEKTGYSLEEIVQNSNQTAQAIEEIAAAMEEQSSAANQIQGAVEELNQVTQDNASMVEEIASSSELLNGEAKNLSQVVGRFRLNSVNEYNNFQENKSVADKKSNNHRRLDRIMKIDEENFEIF</sequence>
<evidence type="ECO:0000313" key="10">
    <source>
        <dbReference type="Proteomes" id="UP000219573"/>
    </source>
</evidence>
<dbReference type="Gene3D" id="1.10.287.950">
    <property type="entry name" value="Methyl-accepting chemotaxis protein"/>
    <property type="match status" value="1"/>
</dbReference>
<evidence type="ECO:0000259" key="7">
    <source>
        <dbReference type="PROSITE" id="PS50885"/>
    </source>
</evidence>
<feature type="domain" description="HAMP" evidence="7">
    <location>
        <begin position="413"/>
        <end position="465"/>
    </location>
</feature>
<dbReference type="CDD" id="cd11386">
    <property type="entry name" value="MCP_signal"/>
    <property type="match status" value="1"/>
</dbReference>
<dbReference type="SUPFAM" id="SSF58104">
    <property type="entry name" value="Methyl-accepting chemotaxis protein (MCP) signaling domain"/>
    <property type="match status" value="1"/>
</dbReference>
<dbReference type="EMBL" id="OBDZ01000018">
    <property type="protein sequence ID" value="SNY34699.1"/>
    <property type="molecule type" value="Genomic_DNA"/>
</dbReference>
<proteinExistence type="inferred from homology"/>
<keyword evidence="5" id="KW-0812">Transmembrane</keyword>
<evidence type="ECO:0000256" key="3">
    <source>
        <dbReference type="PROSITE-ProRule" id="PRU00284"/>
    </source>
</evidence>
<dbReference type="PANTHER" id="PTHR43531:SF11">
    <property type="entry name" value="METHYL-ACCEPTING CHEMOTAXIS PROTEIN 3"/>
    <property type="match status" value="1"/>
</dbReference>
<dbReference type="PROSITE" id="PS50111">
    <property type="entry name" value="CHEMOTAXIS_TRANSDUC_2"/>
    <property type="match status" value="1"/>
</dbReference>
<dbReference type="OrthoDB" id="9814363at2"/>
<feature type="domain" description="Methyl-accepting transducer" evidence="6">
    <location>
        <begin position="470"/>
        <end position="699"/>
    </location>
</feature>
<protein>
    <submittedName>
        <fullName evidence="9">Methyl-accepting chemotaxis protein</fullName>
    </submittedName>
</protein>
<dbReference type="GO" id="GO:0004888">
    <property type="term" value="F:transmembrane signaling receptor activity"/>
    <property type="evidence" value="ECO:0007669"/>
    <property type="project" value="TreeGrafter"/>
</dbReference>
<gene>
    <name evidence="9" type="ORF">SAMN06265827_11866</name>
</gene>
<evidence type="ECO:0000313" key="9">
    <source>
        <dbReference type="EMBL" id="SNY34699.1"/>
    </source>
</evidence>